<reference evidence="2 3" key="1">
    <citation type="submission" date="2023-02" db="EMBL/GenBank/DDBJ databases">
        <title>Genome sequence of Sphingomonas naphthae.</title>
        <authorList>
            <person name="Kim S."/>
            <person name="Heo J."/>
            <person name="Kwon S.-W."/>
        </authorList>
    </citation>
    <scope>NUCLEOTIDE SEQUENCE [LARGE SCALE GENOMIC DNA]</scope>
    <source>
        <strain evidence="2 3">KACC 18716</strain>
    </source>
</reference>
<feature type="transmembrane region" description="Helical" evidence="1">
    <location>
        <begin position="30"/>
        <end position="53"/>
    </location>
</feature>
<dbReference type="Proteomes" id="UP001220395">
    <property type="component" value="Chromosome"/>
</dbReference>
<feature type="transmembrane region" description="Helical" evidence="1">
    <location>
        <begin position="201"/>
        <end position="220"/>
    </location>
</feature>
<sequence length="334" mass="35177">MKIDGFLIAMASAIVLALLFPWVGMDDGPVHLGILTTIGIAGVFFLHGANLAPKALRDGALHWRLHLLVQGTTFLFFPLIGAALYFASEGWLPDGLRLGFFYLGALSSTISSSVAMTAMARGNVAVAVFNATLSGLIGMVATPLLVRLVSTVGAGGPAVGEAILDILKTLLLPFALGQACRPLIGAFLHRHKKVVSTLDRGVIVLIVFGSFAESTASGLWRQFSPQSFLIVTGLAAGMLALALFFTISISRLLKLDTADEAAAVFCGSKKSLANGAPIAKILFAGNPAIGMIVLPVLLYHQIQLIVCASLARRYALHIQRLAPLSEPSESAFQS</sequence>
<protein>
    <submittedName>
        <fullName evidence="2">Bile acid:sodium symporter</fullName>
    </submittedName>
</protein>
<dbReference type="PANTHER" id="PTHR18640:SF5">
    <property type="entry name" value="SODIUM_BILE ACID COTRANSPORTER 7"/>
    <property type="match status" value="1"/>
</dbReference>
<feature type="transmembrane region" description="Helical" evidence="1">
    <location>
        <begin position="65"/>
        <end position="87"/>
    </location>
</feature>
<keyword evidence="1" id="KW-0472">Membrane</keyword>
<gene>
    <name evidence="2" type="ORF">PQ455_04430</name>
</gene>
<keyword evidence="3" id="KW-1185">Reference proteome</keyword>
<dbReference type="InterPro" id="IPR016833">
    <property type="entry name" value="Put_Na-Bile_cotransptr"/>
</dbReference>
<feature type="transmembrane region" description="Helical" evidence="1">
    <location>
        <begin position="99"/>
        <end position="120"/>
    </location>
</feature>
<dbReference type="InterPro" id="IPR038770">
    <property type="entry name" value="Na+/solute_symporter_sf"/>
</dbReference>
<dbReference type="Gene3D" id="1.20.1530.20">
    <property type="match status" value="1"/>
</dbReference>
<feature type="transmembrane region" description="Helical" evidence="1">
    <location>
        <begin position="278"/>
        <end position="299"/>
    </location>
</feature>
<feature type="transmembrane region" description="Helical" evidence="1">
    <location>
        <begin position="7"/>
        <end position="24"/>
    </location>
</feature>
<accession>A0ABY7TRL7</accession>
<keyword evidence="1" id="KW-0812">Transmembrane</keyword>
<organism evidence="2 3">
    <name type="scientific">Sphingomonas naphthae</name>
    <dbReference type="NCBI Taxonomy" id="1813468"/>
    <lineage>
        <taxon>Bacteria</taxon>
        <taxon>Pseudomonadati</taxon>
        <taxon>Pseudomonadota</taxon>
        <taxon>Alphaproteobacteria</taxon>
        <taxon>Sphingomonadales</taxon>
        <taxon>Sphingomonadaceae</taxon>
        <taxon>Sphingomonas</taxon>
    </lineage>
</organism>
<proteinExistence type="predicted"/>
<dbReference type="RefSeq" id="WP_273689535.1">
    <property type="nucleotide sequence ID" value="NZ_CP117411.1"/>
</dbReference>
<dbReference type="PANTHER" id="PTHR18640">
    <property type="entry name" value="SOLUTE CARRIER FAMILY 10 MEMBER 7"/>
    <property type="match status" value="1"/>
</dbReference>
<evidence type="ECO:0000313" key="3">
    <source>
        <dbReference type="Proteomes" id="UP001220395"/>
    </source>
</evidence>
<feature type="transmembrane region" description="Helical" evidence="1">
    <location>
        <begin position="127"/>
        <end position="150"/>
    </location>
</feature>
<keyword evidence="1" id="KW-1133">Transmembrane helix</keyword>
<dbReference type="PIRSF" id="PIRSF026166">
    <property type="entry name" value="UCP026166"/>
    <property type="match status" value="1"/>
</dbReference>
<feature type="transmembrane region" description="Helical" evidence="1">
    <location>
        <begin position="226"/>
        <end position="247"/>
    </location>
</feature>
<name>A0ABY7TRL7_9SPHN</name>
<evidence type="ECO:0000313" key="2">
    <source>
        <dbReference type="EMBL" id="WCT74484.1"/>
    </source>
</evidence>
<dbReference type="EMBL" id="CP117411">
    <property type="protein sequence ID" value="WCT74484.1"/>
    <property type="molecule type" value="Genomic_DNA"/>
</dbReference>
<dbReference type="Pfam" id="PF13593">
    <property type="entry name" value="SBF_like"/>
    <property type="match status" value="1"/>
</dbReference>
<evidence type="ECO:0000256" key="1">
    <source>
        <dbReference type="SAM" id="Phobius"/>
    </source>
</evidence>